<dbReference type="Proteomes" id="UP000813423">
    <property type="component" value="Unassembled WGS sequence"/>
</dbReference>
<evidence type="ECO:0000313" key="6">
    <source>
        <dbReference type="Proteomes" id="UP000813423"/>
    </source>
</evidence>
<evidence type="ECO:0000259" key="4">
    <source>
        <dbReference type="Pfam" id="PF00884"/>
    </source>
</evidence>
<keyword evidence="3" id="KW-1133">Transmembrane helix</keyword>
<feature type="transmembrane region" description="Helical" evidence="3">
    <location>
        <begin position="35"/>
        <end position="58"/>
    </location>
</feature>
<sequence length="888" mass="100889">MHFSKLSEVVGQLVRVVRDSPAHTFDRWWSVSRKFFFTLTVISLIWAKLLHIYAHLYSLPPAKLLLWGPTFFFQDVIFILVVRLLTQTIPWRPVAIVAAGCTVPFSLLMSGMASAATSFYVVTGAEIHWRQIRTFQSDAAAVRTLLTGLTGFLIVEALIIAASWFLAAPIHRVTGGVLRILVTPLQRLAQRIWSLRCPQWRRRATPLDPERYEQIAVDDYLDDKSDDGDSVFLLDPMSHEAPVRHHESLVKRLAVFVFFGAYVLLRCLRPPNPSYMFLSGALPVVPFAPANRGGSPIDADVMPGDYRWLEGRSALDKAPRWDWLPSDPIPGFEDWYPGFEDDHPPPPGPPPGPHHRPPHRRRRPPPLHYNPAKDPLHISNLENPVLEPLREALASGNVSIKHVILLKLESTRADVFPLRKDSFMWNRIADSHPNHTIPHAVQQKLANLTRTAEYLTGFDSGFARDPAAHNGRKAFGGISARNAFTTGTYTLKSLVGTVCGVTPLVTDFNREYKHHIYQPCMPHVLNALTRQIDMANRTDDFTSWPWHSKWMQSVTEGYDKQNELTPRLGFKDILAKEQLESPSAKHWPVQSKEINYYGYPDTELREYFRDAIDDAERERKRLFITHLTGTTHHPWGMPNNSYQHFMGDKNFKAKDDLNKYLNTIGFIDNWLAEIMDILTEKGVADETLLVMAGDHGLSLPNDGGVTPYDNPHIGSFQVPIVFAHPNLPPVEITSPVISDQIVPTILDLLIESSSLGDTATRAAKDVLALYEGQSMIRPLIPEQNGKQDWQFTVMNTGGSWLAVRSAAKPAFRLVIPLIDDLEWRFTDLEKDPNELHPIKNFDLVDLARKLEKQYGPEVTNWVRDAAHVASWWVGENWRRYRYHPDPKH</sequence>
<dbReference type="Gene3D" id="3.40.720.10">
    <property type="entry name" value="Alkaline Phosphatase, subunit A"/>
    <property type="match status" value="1"/>
</dbReference>
<feature type="region of interest" description="Disordered" evidence="2">
    <location>
        <begin position="335"/>
        <end position="375"/>
    </location>
</feature>
<dbReference type="PANTHER" id="PTHR42693">
    <property type="entry name" value="ARYLSULFATASE FAMILY MEMBER"/>
    <property type="match status" value="1"/>
</dbReference>
<dbReference type="InterPro" id="IPR000917">
    <property type="entry name" value="Sulfatase_N"/>
</dbReference>
<comment type="caution">
    <text evidence="5">The sequence shown here is derived from an EMBL/GenBank/DDBJ whole genome shotgun (WGS) entry which is preliminary data.</text>
</comment>
<feature type="domain" description="Sulfatase N-terminal" evidence="4">
    <location>
        <begin position="472"/>
        <end position="749"/>
    </location>
</feature>
<comment type="similarity">
    <text evidence="1">Belongs to the sulfatase family.</text>
</comment>
<keyword evidence="3" id="KW-0812">Transmembrane</keyword>
<dbReference type="InterPro" id="IPR017850">
    <property type="entry name" value="Alkaline_phosphatase_core_sf"/>
</dbReference>
<organism evidence="5 6">
    <name type="scientific">Aspergillus fumigatus</name>
    <name type="common">Neosartorya fumigata</name>
    <dbReference type="NCBI Taxonomy" id="746128"/>
    <lineage>
        <taxon>Eukaryota</taxon>
        <taxon>Fungi</taxon>
        <taxon>Dikarya</taxon>
        <taxon>Ascomycota</taxon>
        <taxon>Pezizomycotina</taxon>
        <taxon>Eurotiomycetes</taxon>
        <taxon>Eurotiomycetidae</taxon>
        <taxon>Eurotiales</taxon>
        <taxon>Aspergillaceae</taxon>
        <taxon>Aspergillus</taxon>
        <taxon>Aspergillus subgen. Fumigati</taxon>
    </lineage>
</organism>
<dbReference type="EMBL" id="JAIBSC010000034">
    <property type="protein sequence ID" value="KAH1906745.1"/>
    <property type="molecule type" value="Genomic_DNA"/>
</dbReference>
<evidence type="ECO:0000256" key="2">
    <source>
        <dbReference type="SAM" id="MobiDB-lite"/>
    </source>
</evidence>
<reference evidence="5" key="1">
    <citation type="submission" date="2021-08" db="EMBL/GenBank/DDBJ databases">
        <title>Global Aspergillus fumigatus from environmental and clinical sources.</title>
        <authorList>
            <person name="Barber A."/>
            <person name="Sae-Ong T."/>
        </authorList>
    </citation>
    <scope>NUCLEOTIDE SEQUENCE</scope>
    <source>
        <strain evidence="5">NRZ-2016-071</strain>
    </source>
</reference>
<proteinExistence type="inferred from homology"/>
<dbReference type="PANTHER" id="PTHR42693:SF32">
    <property type="entry name" value="SULFATASE DOMAIN PROTEIN (AFU_ORTHOLOGUE AFUA_2G17610)"/>
    <property type="match status" value="1"/>
</dbReference>
<evidence type="ECO:0000313" key="5">
    <source>
        <dbReference type="EMBL" id="KAH1906745.1"/>
    </source>
</evidence>
<dbReference type="GO" id="GO:0004065">
    <property type="term" value="F:arylsulfatase activity"/>
    <property type="evidence" value="ECO:0007669"/>
    <property type="project" value="TreeGrafter"/>
</dbReference>
<dbReference type="InterPro" id="IPR050738">
    <property type="entry name" value="Sulfatase"/>
</dbReference>
<dbReference type="SUPFAM" id="SSF53649">
    <property type="entry name" value="Alkaline phosphatase-like"/>
    <property type="match status" value="1"/>
</dbReference>
<evidence type="ECO:0000256" key="1">
    <source>
        <dbReference type="ARBA" id="ARBA00008779"/>
    </source>
</evidence>
<protein>
    <recommendedName>
        <fullName evidence="4">Sulfatase N-terminal domain-containing protein</fullName>
    </recommendedName>
</protein>
<feature type="transmembrane region" description="Helical" evidence="3">
    <location>
        <begin position="141"/>
        <end position="166"/>
    </location>
</feature>
<accession>A0A9P8STW7</accession>
<dbReference type="AlphaFoldDB" id="A0A9P8STW7"/>
<dbReference type="Pfam" id="PF00884">
    <property type="entry name" value="Sulfatase"/>
    <property type="match status" value="1"/>
</dbReference>
<evidence type="ECO:0000256" key="3">
    <source>
        <dbReference type="SAM" id="Phobius"/>
    </source>
</evidence>
<feature type="transmembrane region" description="Helical" evidence="3">
    <location>
        <begin position="94"/>
        <end position="121"/>
    </location>
</feature>
<keyword evidence="3" id="KW-0472">Membrane</keyword>
<name>A0A9P8STW7_ASPFM</name>
<feature type="transmembrane region" description="Helical" evidence="3">
    <location>
        <begin position="64"/>
        <end position="82"/>
    </location>
</feature>
<feature type="compositionally biased region" description="Basic residues" evidence="2">
    <location>
        <begin position="353"/>
        <end position="365"/>
    </location>
</feature>
<gene>
    <name evidence="5" type="ORF">KXV57_005182</name>
</gene>